<name>A0A1G4QQW4_9HYPH</name>
<feature type="binding site" evidence="14">
    <location>
        <begin position="306"/>
        <end position="312"/>
    </location>
    <ligand>
        <name>NADP(+)</name>
        <dbReference type="ChEBI" id="CHEBI:58349"/>
    </ligand>
</feature>
<organism evidence="17 18">
    <name type="scientific">Ancylobacter rudongensis</name>
    <dbReference type="NCBI Taxonomy" id="177413"/>
    <lineage>
        <taxon>Bacteria</taxon>
        <taxon>Pseudomonadati</taxon>
        <taxon>Pseudomonadota</taxon>
        <taxon>Alphaproteobacteria</taxon>
        <taxon>Hyphomicrobiales</taxon>
        <taxon>Xanthobacteraceae</taxon>
        <taxon>Ancylobacter</taxon>
    </lineage>
</organism>
<feature type="binding site" evidence="15">
    <location>
        <position position="92"/>
    </location>
    <ligand>
        <name>Zn(2+)</name>
        <dbReference type="ChEBI" id="CHEBI:29105"/>
        <note>catalytic</note>
    </ligand>
</feature>
<keyword evidence="12" id="KW-0378">Hydrolase</keyword>
<comment type="similarity">
    <text evidence="5 12">In the C-terminal section; belongs to the HTP reductase family.</text>
</comment>
<keyword evidence="11" id="KW-0511">Multifunctional enzyme</keyword>
<dbReference type="CDD" id="cd01284">
    <property type="entry name" value="Riboflavin_deaminase-reductase"/>
    <property type="match status" value="1"/>
</dbReference>
<evidence type="ECO:0000256" key="8">
    <source>
        <dbReference type="ARBA" id="ARBA00022833"/>
    </source>
</evidence>
<evidence type="ECO:0000256" key="14">
    <source>
        <dbReference type="PIRSR" id="PIRSR006769-2"/>
    </source>
</evidence>
<evidence type="ECO:0000256" key="11">
    <source>
        <dbReference type="ARBA" id="ARBA00023268"/>
    </source>
</evidence>
<evidence type="ECO:0000313" key="18">
    <source>
        <dbReference type="Proteomes" id="UP000198889"/>
    </source>
</evidence>
<dbReference type="InterPro" id="IPR050765">
    <property type="entry name" value="Riboflavin_Biosynth_HTPR"/>
</dbReference>
<dbReference type="InterPro" id="IPR002734">
    <property type="entry name" value="RibDG_C"/>
</dbReference>
<dbReference type="GO" id="GO:0009231">
    <property type="term" value="P:riboflavin biosynthetic process"/>
    <property type="evidence" value="ECO:0007669"/>
    <property type="project" value="UniProtKB-UniPathway"/>
</dbReference>
<evidence type="ECO:0000256" key="7">
    <source>
        <dbReference type="ARBA" id="ARBA00022723"/>
    </source>
</evidence>
<feature type="binding site" evidence="14">
    <location>
        <position position="162"/>
    </location>
    <ligand>
        <name>NADP(+)</name>
        <dbReference type="ChEBI" id="CHEBI:58349"/>
    </ligand>
</feature>
<dbReference type="Gene3D" id="3.40.140.10">
    <property type="entry name" value="Cytidine Deaminase, domain 2"/>
    <property type="match status" value="1"/>
</dbReference>
<accession>A0A1G4QQW4</accession>
<dbReference type="AlphaFoldDB" id="A0A1G4QQW4"/>
<feature type="binding site" evidence="15">
    <location>
        <position position="83"/>
    </location>
    <ligand>
        <name>Zn(2+)</name>
        <dbReference type="ChEBI" id="CHEBI:29105"/>
        <note>catalytic</note>
    </ligand>
</feature>
<dbReference type="EC" id="3.5.4.26" evidence="12"/>
<feature type="binding site" evidence="14">
    <location>
        <position position="192"/>
    </location>
    <ligand>
        <name>substrate</name>
    </ligand>
</feature>
<dbReference type="STRING" id="177413.SAMN05660859_1372"/>
<feature type="domain" description="CMP/dCMP-type deaminase" evidence="16">
    <location>
        <begin position="5"/>
        <end position="131"/>
    </location>
</feature>
<comment type="pathway">
    <text evidence="3 12">Cofactor biosynthesis; riboflavin biosynthesis; 5-amino-6-(D-ribitylamino)uracil from GTP: step 3/4.</text>
</comment>
<dbReference type="Pfam" id="PF01872">
    <property type="entry name" value="RibD_C"/>
    <property type="match status" value="1"/>
</dbReference>
<dbReference type="UniPathway" id="UPA00275">
    <property type="reaction ID" value="UER00401"/>
</dbReference>
<evidence type="ECO:0000256" key="3">
    <source>
        <dbReference type="ARBA" id="ARBA00004910"/>
    </source>
</evidence>
<evidence type="ECO:0000256" key="13">
    <source>
        <dbReference type="PIRSR" id="PIRSR006769-1"/>
    </source>
</evidence>
<keyword evidence="7 12" id="KW-0479">Metal-binding</keyword>
<feature type="binding site" evidence="14">
    <location>
        <position position="208"/>
    </location>
    <ligand>
        <name>NADP(+)</name>
        <dbReference type="ChEBI" id="CHEBI:58349"/>
    </ligand>
</feature>
<evidence type="ECO:0000256" key="10">
    <source>
        <dbReference type="ARBA" id="ARBA00023002"/>
    </source>
</evidence>
<dbReference type="InterPro" id="IPR004794">
    <property type="entry name" value="Eubact_RibD"/>
</dbReference>
<dbReference type="EC" id="1.1.1.193" evidence="12"/>
<protein>
    <recommendedName>
        <fullName evidence="12">Riboflavin biosynthesis protein RibD</fullName>
    </recommendedName>
    <domain>
        <recommendedName>
            <fullName evidence="12">Diaminohydroxyphosphoribosylaminopyrimidine deaminase</fullName>
            <shortName evidence="12">DRAP deaminase</shortName>
            <ecNumber evidence="12">3.5.4.26</ecNumber>
        </recommendedName>
        <alternativeName>
            <fullName evidence="12">Riboflavin-specific deaminase</fullName>
        </alternativeName>
    </domain>
    <domain>
        <recommendedName>
            <fullName evidence="12">5-amino-6-(5-phosphoribosylamino)uracil reductase</fullName>
            <ecNumber evidence="12">1.1.1.193</ecNumber>
        </recommendedName>
        <alternativeName>
            <fullName evidence="12">HTP reductase</fullName>
        </alternativeName>
    </domain>
</protein>
<dbReference type="PANTHER" id="PTHR38011">
    <property type="entry name" value="DIHYDROFOLATE REDUCTASE FAMILY PROTEIN (AFU_ORTHOLOGUE AFUA_8G06820)"/>
    <property type="match status" value="1"/>
</dbReference>
<keyword evidence="18" id="KW-1185">Reference proteome</keyword>
<gene>
    <name evidence="17" type="ORF">SAMN05660859_1372</name>
</gene>
<dbReference type="GO" id="GO:0008835">
    <property type="term" value="F:diaminohydroxyphosphoribosylaminopyrimidine deaminase activity"/>
    <property type="evidence" value="ECO:0007669"/>
    <property type="project" value="UniProtKB-EC"/>
</dbReference>
<comment type="catalytic activity">
    <reaction evidence="12">
        <text>5-amino-6-(5-phospho-D-ribitylamino)uracil + NADP(+) = 5-amino-6-(5-phospho-D-ribosylamino)uracil + NADPH + H(+)</text>
        <dbReference type="Rhea" id="RHEA:17845"/>
        <dbReference type="ChEBI" id="CHEBI:15378"/>
        <dbReference type="ChEBI" id="CHEBI:57783"/>
        <dbReference type="ChEBI" id="CHEBI:58349"/>
        <dbReference type="ChEBI" id="CHEBI:58421"/>
        <dbReference type="ChEBI" id="CHEBI:58453"/>
        <dbReference type="EC" id="1.1.1.193"/>
    </reaction>
</comment>
<dbReference type="InterPro" id="IPR002125">
    <property type="entry name" value="CMP_dCMP_dom"/>
</dbReference>
<evidence type="ECO:0000256" key="1">
    <source>
        <dbReference type="ARBA" id="ARBA00002151"/>
    </source>
</evidence>
<evidence type="ECO:0000256" key="9">
    <source>
        <dbReference type="ARBA" id="ARBA00022857"/>
    </source>
</evidence>
<dbReference type="Pfam" id="PF00383">
    <property type="entry name" value="dCMP_cyt_deam_1"/>
    <property type="match status" value="1"/>
</dbReference>
<keyword evidence="8 12" id="KW-0862">Zinc</keyword>
<feature type="binding site" evidence="14">
    <location>
        <position position="212"/>
    </location>
    <ligand>
        <name>substrate</name>
    </ligand>
</feature>
<dbReference type="Proteomes" id="UP000198889">
    <property type="component" value="Unassembled WGS sequence"/>
</dbReference>
<feature type="binding site" evidence="15">
    <location>
        <position position="58"/>
    </location>
    <ligand>
        <name>Zn(2+)</name>
        <dbReference type="ChEBI" id="CHEBI:29105"/>
        <note>catalytic</note>
    </ligand>
</feature>
<sequence length="370" mass="38618">MTGPATDASLMAAALSIGRRERGHTWPNPAVGALVVRDGPGGPRVLGRGWTAMGGRPHAEPQALAQAGEGARGATLYVTLEPCSHHGGTPPCVDAIRAAGIARVVAAVQDPDFRVAGRGFSILREAGIAVEVGTGAAQALIDHAGHIRRVTEGRPHIMLKMAVSADGKVGLAGRRPVAITGSAVRDRVHMLRATHDAVLTGIGTVLADDPLLTCRLPGMQDRSPLRIVLDADLRLPPTSALARSLSVASLWIVAAEDAPGAPEAMLGAMGIEVMRVRRRPDGGLDLNDALKLLALRGLTRVMVEAGPRIAASFLGAGLVDEVKLFEAPLSLGPDALDALGGLPLSALNDYLCVVEEKRYGADHLRIMRRL</sequence>
<evidence type="ECO:0000256" key="12">
    <source>
        <dbReference type="PIRNR" id="PIRNR006769"/>
    </source>
</evidence>
<keyword evidence="6 12" id="KW-0686">Riboflavin biosynthesis</keyword>
<comment type="pathway">
    <text evidence="2 12">Cofactor biosynthesis; riboflavin biosynthesis; 5-amino-6-(D-ribitylamino)uracil from GTP: step 2/4.</text>
</comment>
<comment type="cofactor">
    <cofactor evidence="12 15">
        <name>Zn(2+)</name>
        <dbReference type="ChEBI" id="CHEBI:29105"/>
    </cofactor>
    <text evidence="12 15">Binds 1 zinc ion.</text>
</comment>
<evidence type="ECO:0000256" key="15">
    <source>
        <dbReference type="PIRSR" id="PIRSR006769-3"/>
    </source>
</evidence>
<dbReference type="GO" id="GO:0008703">
    <property type="term" value="F:5-amino-6-(5-phosphoribosylamino)uracil reductase activity"/>
    <property type="evidence" value="ECO:0007669"/>
    <property type="project" value="UniProtKB-EC"/>
</dbReference>
<dbReference type="NCBIfam" id="TIGR00326">
    <property type="entry name" value="eubact_ribD"/>
    <property type="match status" value="1"/>
</dbReference>
<feature type="binding site" evidence="14">
    <location>
        <position position="215"/>
    </location>
    <ligand>
        <name>substrate</name>
    </ligand>
</feature>
<evidence type="ECO:0000256" key="6">
    <source>
        <dbReference type="ARBA" id="ARBA00022619"/>
    </source>
</evidence>
<dbReference type="SUPFAM" id="SSF53927">
    <property type="entry name" value="Cytidine deaminase-like"/>
    <property type="match status" value="1"/>
</dbReference>
<proteinExistence type="inferred from homology"/>
<reference evidence="18" key="1">
    <citation type="submission" date="2016-10" db="EMBL/GenBank/DDBJ databases">
        <authorList>
            <person name="Varghese N."/>
            <person name="Submissions S."/>
        </authorList>
    </citation>
    <scope>NUCLEOTIDE SEQUENCE [LARGE SCALE GENOMIC DNA]</scope>
    <source>
        <strain evidence="18">CGMCC 1.1761</strain>
    </source>
</reference>
<evidence type="ECO:0000256" key="5">
    <source>
        <dbReference type="ARBA" id="ARBA00007417"/>
    </source>
</evidence>
<feature type="binding site" evidence="14">
    <location>
        <position position="204"/>
    </location>
    <ligand>
        <name>NADP(+)</name>
        <dbReference type="ChEBI" id="CHEBI:58349"/>
    </ligand>
</feature>
<dbReference type="Gene3D" id="3.40.430.10">
    <property type="entry name" value="Dihydrofolate Reductase, subunit A"/>
    <property type="match status" value="1"/>
</dbReference>
<dbReference type="InterPro" id="IPR016192">
    <property type="entry name" value="APOBEC/CMP_deaminase_Zn-bd"/>
</dbReference>
<dbReference type="PROSITE" id="PS51747">
    <property type="entry name" value="CYT_DCMP_DEAMINASES_2"/>
    <property type="match status" value="1"/>
</dbReference>
<evidence type="ECO:0000259" key="16">
    <source>
        <dbReference type="PROSITE" id="PS51747"/>
    </source>
</evidence>
<comment type="similarity">
    <text evidence="4 12">In the N-terminal section; belongs to the cytidine and deoxycytidylate deaminase family.</text>
</comment>
<keyword evidence="10 12" id="KW-0560">Oxidoreductase</keyword>
<dbReference type="InterPro" id="IPR024072">
    <property type="entry name" value="DHFR-like_dom_sf"/>
</dbReference>
<evidence type="ECO:0000313" key="17">
    <source>
        <dbReference type="EMBL" id="SCW47024.1"/>
    </source>
</evidence>
<dbReference type="PROSITE" id="PS00903">
    <property type="entry name" value="CYT_DCMP_DEAMINASES_1"/>
    <property type="match status" value="1"/>
</dbReference>
<dbReference type="GO" id="GO:0008270">
    <property type="term" value="F:zinc ion binding"/>
    <property type="evidence" value="ECO:0007669"/>
    <property type="project" value="InterPro"/>
</dbReference>
<dbReference type="InterPro" id="IPR016193">
    <property type="entry name" value="Cytidine_deaminase-like"/>
</dbReference>
<comment type="catalytic activity">
    <reaction evidence="12">
        <text>2,5-diamino-6-hydroxy-4-(5-phosphoribosylamino)-pyrimidine + H2O + H(+) = 5-amino-6-(5-phospho-D-ribosylamino)uracil + NH4(+)</text>
        <dbReference type="Rhea" id="RHEA:21868"/>
        <dbReference type="ChEBI" id="CHEBI:15377"/>
        <dbReference type="ChEBI" id="CHEBI:15378"/>
        <dbReference type="ChEBI" id="CHEBI:28938"/>
        <dbReference type="ChEBI" id="CHEBI:58453"/>
        <dbReference type="ChEBI" id="CHEBI:58614"/>
        <dbReference type="EC" id="3.5.4.26"/>
    </reaction>
</comment>
<keyword evidence="9 12" id="KW-0521">NADP</keyword>
<dbReference type="SUPFAM" id="SSF53597">
    <property type="entry name" value="Dihydrofolate reductase-like"/>
    <property type="match status" value="1"/>
</dbReference>
<evidence type="ECO:0000256" key="4">
    <source>
        <dbReference type="ARBA" id="ARBA00005259"/>
    </source>
</evidence>
<comment type="function">
    <text evidence="1 12">Converts 2,5-diamino-6-(ribosylamino)-4(3h)-pyrimidinone 5'-phosphate into 5-amino-6-(ribosylamino)-2,4(1h,3h)-pyrimidinedione 5'-phosphate.</text>
</comment>
<feature type="active site" description="Proton donor" evidence="13">
    <location>
        <position position="60"/>
    </location>
</feature>
<evidence type="ECO:0000256" key="2">
    <source>
        <dbReference type="ARBA" id="ARBA00004882"/>
    </source>
</evidence>
<dbReference type="PIRSF" id="PIRSF006769">
    <property type="entry name" value="RibD"/>
    <property type="match status" value="1"/>
</dbReference>
<dbReference type="PANTHER" id="PTHR38011:SF7">
    <property type="entry name" value="2,5-DIAMINO-6-RIBOSYLAMINO-4(3H)-PYRIMIDINONE 5'-PHOSPHATE REDUCTASE"/>
    <property type="match status" value="1"/>
</dbReference>
<feature type="binding site" evidence="14">
    <location>
        <position position="304"/>
    </location>
    <ligand>
        <name>substrate</name>
    </ligand>
</feature>
<dbReference type="EMBL" id="FMTP01000001">
    <property type="protein sequence ID" value="SCW47024.1"/>
    <property type="molecule type" value="Genomic_DNA"/>
</dbReference>